<sequence length="510" mass="57911">MWESLEADIIIAAKVRIRRHERYAQWVSDENKRRARRENGATGAVLLKTPSLWERGSAFNPYKVHSSAGRLASGIRSAIVERRYKPLSPEIIKLDKPGGGSRALSVLSIADEAVSRRLMKSLLRRNQASFNGRSYAYREDRGPHDAVEYVAKSWSGTNRIFVAQYDFSKFFDKVSHKYLLHALDEHGIRRTRLEQYLIQEFLRIPVYDEREEKLLDRASGLPQGTSISLFLANVAATELDNLLERRALNFARYADDTVIWSESYDEISRAADILHHFASKAGTPINLEKSPGIQLLVQSSRSATEFTSIQSTDYLGHTISSSGVSISDARVREIKRRIRQLIYSNLLRAPLRGRQDMGRITANDRDYVAYIWQVRRYLYGGLSERDLRRYHGGYVPPRSFKGLMAFYPSVDNYQQLRALDGWMLNQTILALKRRADILGLSGVLPSPHGLAGDKLLKLEVPSSRTGNPIDLRFPSFLRMARVIRSAVEANGFDVLSGRPDVYNYSAELIG</sequence>
<gene>
    <name evidence="2" type="ORF">CFK38_02000</name>
</gene>
<dbReference type="Proteomes" id="UP000218165">
    <property type="component" value="Chromosome"/>
</dbReference>
<dbReference type="CDD" id="cd01651">
    <property type="entry name" value="RT_G2_intron"/>
    <property type="match status" value="1"/>
</dbReference>
<feature type="domain" description="Reverse transcriptase" evidence="1">
    <location>
        <begin position="75"/>
        <end position="319"/>
    </location>
</feature>
<dbReference type="PANTHER" id="PTHR34047:SF8">
    <property type="entry name" value="PROTEIN YKFC"/>
    <property type="match status" value="1"/>
</dbReference>
<name>A0A291GK47_9MICO</name>
<dbReference type="Pfam" id="PF00078">
    <property type="entry name" value="RVT_1"/>
    <property type="match status" value="1"/>
</dbReference>
<evidence type="ECO:0000313" key="3">
    <source>
        <dbReference type="Proteomes" id="UP000218165"/>
    </source>
</evidence>
<proteinExistence type="predicted"/>
<dbReference type="EMBL" id="CP023563">
    <property type="protein sequence ID" value="ATG50432.1"/>
    <property type="molecule type" value="Genomic_DNA"/>
</dbReference>
<evidence type="ECO:0000259" key="1">
    <source>
        <dbReference type="PROSITE" id="PS50878"/>
    </source>
</evidence>
<organism evidence="2 3">
    <name type="scientific">Brachybacterium vulturis</name>
    <dbReference type="NCBI Taxonomy" id="2017484"/>
    <lineage>
        <taxon>Bacteria</taxon>
        <taxon>Bacillati</taxon>
        <taxon>Actinomycetota</taxon>
        <taxon>Actinomycetes</taxon>
        <taxon>Micrococcales</taxon>
        <taxon>Dermabacteraceae</taxon>
        <taxon>Brachybacterium</taxon>
    </lineage>
</organism>
<dbReference type="PANTHER" id="PTHR34047">
    <property type="entry name" value="NUCLEAR INTRON MATURASE 1, MITOCHONDRIAL-RELATED"/>
    <property type="match status" value="1"/>
</dbReference>
<dbReference type="InterPro" id="IPR051083">
    <property type="entry name" value="GrpII_Intron_Splice-Mob/Def"/>
</dbReference>
<accession>A0A291GK47</accession>
<dbReference type="KEGG" id="brz:CFK38_02000"/>
<dbReference type="PROSITE" id="PS50878">
    <property type="entry name" value="RT_POL"/>
    <property type="match status" value="1"/>
</dbReference>
<evidence type="ECO:0000313" key="2">
    <source>
        <dbReference type="EMBL" id="ATG50432.1"/>
    </source>
</evidence>
<dbReference type="InterPro" id="IPR043502">
    <property type="entry name" value="DNA/RNA_pol_sf"/>
</dbReference>
<keyword evidence="3" id="KW-1185">Reference proteome</keyword>
<protein>
    <recommendedName>
        <fullName evidence="1">Reverse transcriptase domain-containing protein</fullName>
    </recommendedName>
</protein>
<dbReference type="RefSeq" id="WP_096801572.1">
    <property type="nucleotide sequence ID" value="NZ_CP023563.1"/>
</dbReference>
<dbReference type="SUPFAM" id="SSF56672">
    <property type="entry name" value="DNA/RNA polymerases"/>
    <property type="match status" value="1"/>
</dbReference>
<dbReference type="InterPro" id="IPR000477">
    <property type="entry name" value="RT_dom"/>
</dbReference>
<dbReference type="AlphaFoldDB" id="A0A291GK47"/>
<dbReference type="OrthoDB" id="1550386at2"/>
<reference evidence="3" key="1">
    <citation type="submission" date="2017-09" db="EMBL/GenBank/DDBJ databases">
        <title>Brachybacterium sp. VM2412.</title>
        <authorList>
            <person name="Tak E.J."/>
            <person name="Bae J.-W."/>
        </authorList>
    </citation>
    <scope>NUCLEOTIDE SEQUENCE [LARGE SCALE GENOMIC DNA]</scope>
    <source>
        <strain evidence="3">VM2412</strain>
    </source>
</reference>